<proteinExistence type="predicted"/>
<evidence type="ECO:0000313" key="4">
    <source>
        <dbReference type="Proteomes" id="UP001341840"/>
    </source>
</evidence>
<feature type="compositionally biased region" description="Pro residues" evidence="2">
    <location>
        <begin position="242"/>
        <end position="257"/>
    </location>
</feature>
<keyword evidence="4" id="KW-1185">Reference proteome</keyword>
<evidence type="ECO:0000256" key="2">
    <source>
        <dbReference type="SAM" id="MobiDB-lite"/>
    </source>
</evidence>
<gene>
    <name evidence="3" type="ORF">PIB30_069805</name>
</gene>
<sequence length="257" mass="29522">MQGNRDKQAIDFDPKIERTLRISKKKAKQQVVNQVIEEVEQNKIDAVHGNEQRRTLGDYTIPSTASCCSSFVRPNVEAKNFELKPSLREFRRTSKIPEEKLITAKQMESTRIPRSPNFESQCHHDLKRNEEYLSSMQFLQQCFYENMQKSQSEYMEEVKQIKTLVNNQRAEAEKVLQQAAEKQQEKHTLANPNLSEILVNHIPDLLQTNAERGRPMFYGALSHIKGQASSQPDQQEPVPLQTAPPIPGYQPPCPPPN</sequence>
<organism evidence="3 4">
    <name type="scientific">Stylosanthes scabra</name>
    <dbReference type="NCBI Taxonomy" id="79078"/>
    <lineage>
        <taxon>Eukaryota</taxon>
        <taxon>Viridiplantae</taxon>
        <taxon>Streptophyta</taxon>
        <taxon>Embryophyta</taxon>
        <taxon>Tracheophyta</taxon>
        <taxon>Spermatophyta</taxon>
        <taxon>Magnoliopsida</taxon>
        <taxon>eudicotyledons</taxon>
        <taxon>Gunneridae</taxon>
        <taxon>Pentapetalae</taxon>
        <taxon>rosids</taxon>
        <taxon>fabids</taxon>
        <taxon>Fabales</taxon>
        <taxon>Fabaceae</taxon>
        <taxon>Papilionoideae</taxon>
        <taxon>50 kb inversion clade</taxon>
        <taxon>dalbergioids sensu lato</taxon>
        <taxon>Dalbergieae</taxon>
        <taxon>Pterocarpus clade</taxon>
        <taxon>Stylosanthes</taxon>
    </lineage>
</organism>
<dbReference type="Proteomes" id="UP001341840">
    <property type="component" value="Unassembled WGS sequence"/>
</dbReference>
<evidence type="ECO:0000313" key="3">
    <source>
        <dbReference type="EMBL" id="MED6222995.1"/>
    </source>
</evidence>
<dbReference type="EMBL" id="JASCZI010272634">
    <property type="protein sequence ID" value="MED6222995.1"/>
    <property type="molecule type" value="Genomic_DNA"/>
</dbReference>
<evidence type="ECO:0000256" key="1">
    <source>
        <dbReference type="SAM" id="Coils"/>
    </source>
</evidence>
<accession>A0ABU6ZLY4</accession>
<feature type="region of interest" description="Disordered" evidence="2">
    <location>
        <begin position="221"/>
        <end position="257"/>
    </location>
</feature>
<feature type="coiled-coil region" evidence="1">
    <location>
        <begin position="158"/>
        <end position="185"/>
    </location>
</feature>
<comment type="caution">
    <text evidence="3">The sequence shown here is derived from an EMBL/GenBank/DDBJ whole genome shotgun (WGS) entry which is preliminary data.</text>
</comment>
<name>A0ABU6ZLY4_9FABA</name>
<protein>
    <submittedName>
        <fullName evidence="3">Uncharacterized protein</fullName>
    </submittedName>
</protein>
<keyword evidence="1" id="KW-0175">Coiled coil</keyword>
<reference evidence="3 4" key="1">
    <citation type="journal article" date="2023" name="Plants (Basel)">
        <title>Bridging the Gap: Combining Genomics and Transcriptomics Approaches to Understand Stylosanthes scabra, an Orphan Legume from the Brazilian Caatinga.</title>
        <authorList>
            <person name="Ferreira-Neto J.R.C."/>
            <person name="da Silva M.D."/>
            <person name="Binneck E."/>
            <person name="de Melo N.F."/>
            <person name="da Silva R.H."/>
            <person name="de Melo A.L.T.M."/>
            <person name="Pandolfi V."/>
            <person name="Bustamante F.O."/>
            <person name="Brasileiro-Vidal A.C."/>
            <person name="Benko-Iseppon A.M."/>
        </authorList>
    </citation>
    <scope>NUCLEOTIDE SEQUENCE [LARGE SCALE GENOMIC DNA]</scope>
    <source>
        <tissue evidence="3">Leaves</tissue>
    </source>
</reference>